<reference evidence="1 2" key="1">
    <citation type="journal article" date="2020" name="IScience">
        <title>Genome Sequencing of the Endangered Kingdonia uniflora (Circaeasteraceae, Ranunculales) Reveals Potential Mechanisms of Evolutionary Specialization.</title>
        <authorList>
            <person name="Sun Y."/>
            <person name="Deng T."/>
            <person name="Zhang A."/>
            <person name="Moore M.J."/>
            <person name="Landis J.B."/>
            <person name="Lin N."/>
            <person name="Zhang H."/>
            <person name="Zhang X."/>
            <person name="Huang J."/>
            <person name="Zhang X."/>
            <person name="Sun H."/>
            <person name="Wang H."/>
        </authorList>
    </citation>
    <scope>NUCLEOTIDE SEQUENCE [LARGE SCALE GENOMIC DNA]</scope>
    <source>
        <strain evidence="1">TB1705</strain>
        <tissue evidence="1">Leaf</tissue>
    </source>
</reference>
<proteinExistence type="predicted"/>
<organism evidence="1 2">
    <name type="scientific">Kingdonia uniflora</name>
    <dbReference type="NCBI Taxonomy" id="39325"/>
    <lineage>
        <taxon>Eukaryota</taxon>
        <taxon>Viridiplantae</taxon>
        <taxon>Streptophyta</taxon>
        <taxon>Embryophyta</taxon>
        <taxon>Tracheophyta</taxon>
        <taxon>Spermatophyta</taxon>
        <taxon>Magnoliopsida</taxon>
        <taxon>Ranunculales</taxon>
        <taxon>Circaeasteraceae</taxon>
        <taxon>Kingdonia</taxon>
    </lineage>
</organism>
<comment type="caution">
    <text evidence="1">The sequence shown here is derived from an EMBL/GenBank/DDBJ whole genome shotgun (WGS) entry which is preliminary data.</text>
</comment>
<dbReference type="EMBL" id="JACGCM010000766">
    <property type="protein sequence ID" value="KAF6167066.1"/>
    <property type="molecule type" value="Genomic_DNA"/>
</dbReference>
<dbReference type="OrthoDB" id="1930729at2759"/>
<evidence type="ECO:0000313" key="2">
    <source>
        <dbReference type="Proteomes" id="UP000541444"/>
    </source>
</evidence>
<sequence length="81" mass="9381">MMSTLVVEIFDRHLGGMKFQFGVTIIQMKLIHVCLILGLHVSSIANEFLFVDPEHMTNFIMRRFPKKKNIYGLTKIDDALK</sequence>
<gene>
    <name evidence="1" type="ORF">GIB67_041321</name>
</gene>
<accession>A0A7J7NIS5</accession>
<dbReference type="Proteomes" id="UP000541444">
    <property type="component" value="Unassembled WGS sequence"/>
</dbReference>
<evidence type="ECO:0000313" key="1">
    <source>
        <dbReference type="EMBL" id="KAF6167066.1"/>
    </source>
</evidence>
<protein>
    <submittedName>
        <fullName evidence="1">Uncharacterized protein</fullName>
    </submittedName>
</protein>
<name>A0A7J7NIS5_9MAGN</name>
<keyword evidence="2" id="KW-1185">Reference proteome</keyword>
<dbReference type="AlphaFoldDB" id="A0A7J7NIS5"/>